<dbReference type="SUPFAM" id="SSF53756">
    <property type="entry name" value="UDP-Glycosyltransferase/glycogen phosphorylase"/>
    <property type="match status" value="1"/>
</dbReference>
<reference evidence="4 5" key="1">
    <citation type="journal article" date="2015" name="Genome Announc.">
        <title>Draft Genome of the Euendolithic (true boring) Cyanobacterium Mastigocoleus testarum strain BC008.</title>
        <authorList>
            <person name="Guida B.S."/>
            <person name="Garcia-Pichel F."/>
        </authorList>
    </citation>
    <scope>NUCLEOTIDE SEQUENCE [LARGE SCALE GENOMIC DNA]</scope>
    <source>
        <strain evidence="4 5">BC008</strain>
    </source>
</reference>
<dbReference type="InterPro" id="IPR050194">
    <property type="entry name" value="Glycosyltransferase_grp1"/>
</dbReference>
<evidence type="ECO:0000259" key="1">
    <source>
        <dbReference type="Pfam" id="PF00534"/>
    </source>
</evidence>
<organism evidence="4 5">
    <name type="scientific">Mastigocoleus testarum BC008</name>
    <dbReference type="NCBI Taxonomy" id="371196"/>
    <lineage>
        <taxon>Bacteria</taxon>
        <taxon>Bacillati</taxon>
        <taxon>Cyanobacteriota</taxon>
        <taxon>Cyanophyceae</taxon>
        <taxon>Nostocales</taxon>
        <taxon>Hapalosiphonaceae</taxon>
        <taxon>Mastigocoleus</taxon>
    </lineage>
</organism>
<dbReference type="Proteomes" id="UP000053372">
    <property type="component" value="Unassembled WGS sequence"/>
</dbReference>
<dbReference type="OrthoDB" id="433681at2"/>
<gene>
    <name evidence="3" type="ORF">BC008_32795</name>
    <name evidence="4" type="ORF">BC008_34480</name>
</gene>
<evidence type="ECO:0000313" key="3">
    <source>
        <dbReference type="EMBL" id="KST68200.1"/>
    </source>
</evidence>
<dbReference type="RefSeq" id="WP_027842237.1">
    <property type="nucleotide sequence ID" value="NZ_LMTZ01000045.1"/>
</dbReference>
<dbReference type="InterPro" id="IPR001296">
    <property type="entry name" value="Glyco_trans_1"/>
</dbReference>
<comment type="caution">
    <text evidence="4">The sequence shown here is derived from an EMBL/GenBank/DDBJ whole genome shotgun (WGS) entry which is preliminary data.</text>
</comment>
<evidence type="ECO:0000259" key="2">
    <source>
        <dbReference type="Pfam" id="PF13579"/>
    </source>
</evidence>
<dbReference type="AlphaFoldDB" id="A0A0V7ZX77"/>
<dbReference type="Pfam" id="PF00534">
    <property type="entry name" value="Glycos_transf_1"/>
    <property type="match status" value="1"/>
</dbReference>
<keyword evidence="5" id="KW-1185">Reference proteome</keyword>
<dbReference type="PANTHER" id="PTHR45947:SF3">
    <property type="entry name" value="SULFOQUINOVOSYL TRANSFERASE SQD2"/>
    <property type="match status" value="1"/>
</dbReference>
<feature type="domain" description="Glycosyltransferase subfamily 4-like N-terminal" evidence="2">
    <location>
        <begin position="15"/>
        <end position="175"/>
    </location>
</feature>
<dbReference type="CDD" id="cd03821">
    <property type="entry name" value="GT4_Bme6-like"/>
    <property type="match status" value="1"/>
</dbReference>
<protein>
    <submittedName>
        <fullName evidence="4">Glycosyl transferase group 1</fullName>
    </submittedName>
</protein>
<dbReference type="GO" id="GO:0016757">
    <property type="term" value="F:glycosyltransferase activity"/>
    <property type="evidence" value="ECO:0007669"/>
    <property type="project" value="InterPro"/>
</dbReference>
<dbReference type="PANTHER" id="PTHR45947">
    <property type="entry name" value="SULFOQUINOVOSYL TRANSFERASE SQD2"/>
    <property type="match status" value="1"/>
</dbReference>
<name>A0A0V7ZX77_9CYAN</name>
<accession>A0A0V7ZX77</accession>
<dbReference type="EMBL" id="LMTZ01000045">
    <property type="protein sequence ID" value="KST68863.1"/>
    <property type="molecule type" value="Genomic_DNA"/>
</dbReference>
<dbReference type="Pfam" id="PF13579">
    <property type="entry name" value="Glyco_trans_4_4"/>
    <property type="match status" value="1"/>
</dbReference>
<dbReference type="InterPro" id="IPR028098">
    <property type="entry name" value="Glyco_trans_4-like_N"/>
</dbReference>
<evidence type="ECO:0000313" key="5">
    <source>
        <dbReference type="Proteomes" id="UP000053372"/>
    </source>
</evidence>
<dbReference type="EMBL" id="LMTZ01000077">
    <property type="protein sequence ID" value="KST68200.1"/>
    <property type="molecule type" value="Genomic_DNA"/>
</dbReference>
<evidence type="ECO:0000313" key="4">
    <source>
        <dbReference type="EMBL" id="KST68863.1"/>
    </source>
</evidence>
<sequence length="404" mass="45498">MRILQIVPSISLIYGGPSQMILGLAPALAQQDIKVTVITTNSNGDTGQKGLDVPLNRAIEQDGYEIIYFKCAPFRRYKFSIDLFSWLNRHAHEFDLAHIHALFSPVSSIAAKICRHHKIPYILRPLGTLDPADLQKKQKLKKFYAAVLESSNLGNAAAVHFTSEQEAKVSERFGRVTKDLVLPLGVAKLEEKYSEVIHYERKKIILDKYNISGNFPLILFMSRIDPKKGLDILIPALEKLLSENLKFHFVLAGTNPQDLSYEQKIKQQIEASELKNCTTITGFVTGELKSVLLQAADLFVLPSYYENFGIAVAEAMVVGTPVIISDQVHISNEVRDSKSGWVCEVNTKALANVLREALRKPEERQYRGLQAQQYALQHYSWDAIASKIIMKYRDIISQNKVLIS</sequence>
<proteinExistence type="predicted"/>
<dbReference type="NCBIfam" id="NF038295">
    <property type="entry name" value="EPS_HpsP"/>
    <property type="match status" value="1"/>
</dbReference>
<feature type="domain" description="Glycosyl transferase family 1" evidence="1">
    <location>
        <begin position="205"/>
        <end position="372"/>
    </location>
</feature>
<dbReference type="Gene3D" id="3.40.50.2000">
    <property type="entry name" value="Glycogen Phosphorylase B"/>
    <property type="match status" value="2"/>
</dbReference>
<keyword evidence="4" id="KW-0808">Transferase</keyword>